<accession>A0ABM1EW08</accession>
<evidence type="ECO:0000313" key="9">
    <source>
        <dbReference type="Proteomes" id="UP000695022"/>
    </source>
</evidence>
<dbReference type="Pfam" id="PF10484">
    <property type="entry name" value="MRP-S23"/>
    <property type="match status" value="1"/>
</dbReference>
<protein>
    <recommendedName>
        <fullName evidence="6">Small ribosomal subunit protein mS23</fullName>
    </recommendedName>
</protein>
<dbReference type="PANTHER" id="PTHR15925:SF2">
    <property type="entry name" value="SMALL RIBOSOMAL SUBUNIT PROTEIN MS23"/>
    <property type="match status" value="1"/>
</dbReference>
<reference evidence="10" key="1">
    <citation type="submission" date="2025-08" db="UniProtKB">
        <authorList>
            <consortium name="RefSeq"/>
        </authorList>
    </citation>
    <scope>IDENTIFICATION</scope>
</reference>
<dbReference type="InterPro" id="IPR023611">
    <property type="entry name" value="mS23_dom_met"/>
</dbReference>
<evidence type="ECO:0000256" key="4">
    <source>
        <dbReference type="ARBA" id="ARBA00023128"/>
    </source>
</evidence>
<keyword evidence="9" id="KW-1185">Reference proteome</keyword>
<feature type="compositionally biased region" description="Basic and acidic residues" evidence="7">
    <location>
        <begin position="164"/>
        <end position="180"/>
    </location>
</feature>
<proteinExistence type="inferred from homology"/>
<evidence type="ECO:0000256" key="3">
    <source>
        <dbReference type="ARBA" id="ARBA00022980"/>
    </source>
</evidence>
<keyword evidence="4" id="KW-0496">Mitochondrion</keyword>
<dbReference type="CDD" id="cd23701">
    <property type="entry name" value="At1g26750"/>
    <property type="match status" value="1"/>
</dbReference>
<dbReference type="InterPro" id="IPR019520">
    <property type="entry name" value="Ribosomal_mS23_met"/>
</dbReference>
<dbReference type="PANTHER" id="PTHR15925">
    <property type="entry name" value="MITOCHONDRIAL RIBOSOMAL PROTEIN S23"/>
    <property type="match status" value="1"/>
</dbReference>
<sequence>MAGSRLEKLGTIFTRVRGLMRAGVLSEEDKPLWFDVYKTFPPKYEPYADRPPADKEIVDILYPEDIIRAKFYKKFGSPGTIDMTNHKTKALSERFIKKHQELEHEGVIKPEQLFTATTEALANEGLVLERTHSEAPERPVRGGGDMSETRDGSGHFTTQVKVSEMFKDAQLQRDDSKSDS</sequence>
<gene>
    <name evidence="10" type="primary">LOC106816313</name>
</gene>
<evidence type="ECO:0000256" key="7">
    <source>
        <dbReference type="SAM" id="MobiDB-lite"/>
    </source>
</evidence>
<organism evidence="9 10">
    <name type="scientific">Priapulus caudatus</name>
    <name type="common">Priapulid worm</name>
    <dbReference type="NCBI Taxonomy" id="37621"/>
    <lineage>
        <taxon>Eukaryota</taxon>
        <taxon>Metazoa</taxon>
        <taxon>Ecdysozoa</taxon>
        <taxon>Scalidophora</taxon>
        <taxon>Priapulida</taxon>
        <taxon>Priapulimorpha</taxon>
        <taxon>Priapulimorphida</taxon>
        <taxon>Priapulidae</taxon>
        <taxon>Priapulus</taxon>
    </lineage>
</organism>
<evidence type="ECO:0000313" key="10">
    <source>
        <dbReference type="RefSeq" id="XP_014676379.1"/>
    </source>
</evidence>
<comment type="similarity">
    <text evidence="2">Belongs to the mitochondrion-specific ribosomal protein mS23 family.</text>
</comment>
<feature type="domain" description="Small ribosomal subunit protein mS23 conserved" evidence="8">
    <location>
        <begin position="2"/>
        <end position="125"/>
    </location>
</feature>
<evidence type="ECO:0000256" key="1">
    <source>
        <dbReference type="ARBA" id="ARBA00004173"/>
    </source>
</evidence>
<feature type="region of interest" description="Disordered" evidence="7">
    <location>
        <begin position="130"/>
        <end position="180"/>
    </location>
</feature>
<comment type="subcellular location">
    <subcellularLocation>
        <location evidence="1">Mitochondrion</location>
    </subcellularLocation>
</comment>
<dbReference type="InterPro" id="IPR059242">
    <property type="entry name" value="mS23_dom"/>
</dbReference>
<name>A0ABM1EW08_PRICU</name>
<dbReference type="RefSeq" id="XP_014676379.1">
    <property type="nucleotide sequence ID" value="XM_014820893.1"/>
</dbReference>
<feature type="compositionally biased region" description="Basic and acidic residues" evidence="7">
    <location>
        <begin position="130"/>
        <end position="140"/>
    </location>
</feature>
<keyword evidence="3" id="KW-0689">Ribosomal protein</keyword>
<dbReference type="Proteomes" id="UP000695022">
    <property type="component" value="Unplaced"/>
</dbReference>
<evidence type="ECO:0000256" key="5">
    <source>
        <dbReference type="ARBA" id="ARBA00023274"/>
    </source>
</evidence>
<dbReference type="GeneID" id="106816313"/>
<evidence type="ECO:0000259" key="8">
    <source>
        <dbReference type="Pfam" id="PF10484"/>
    </source>
</evidence>
<evidence type="ECO:0000256" key="2">
    <source>
        <dbReference type="ARBA" id="ARBA00009864"/>
    </source>
</evidence>
<keyword evidence="5" id="KW-0687">Ribonucleoprotein</keyword>
<evidence type="ECO:0000256" key="6">
    <source>
        <dbReference type="ARBA" id="ARBA00035137"/>
    </source>
</evidence>